<evidence type="ECO:0000256" key="2">
    <source>
        <dbReference type="ARBA" id="ARBA00005386"/>
    </source>
</evidence>
<comment type="similarity">
    <text evidence="2">Belongs to the glycosyltransferase 41 family. O-GlcNAc transferase subfamily.</text>
</comment>
<accession>A0A5B8MJS6</accession>
<dbReference type="Pfam" id="PF13374">
    <property type="entry name" value="TPR_10"/>
    <property type="match status" value="1"/>
</dbReference>
<reference evidence="10 11" key="1">
    <citation type="submission" date="2018-07" db="EMBL/GenBank/DDBJ databases">
        <title>The complete nuclear genome of the prasinophyte Chloropicon primus (CCMP1205).</title>
        <authorList>
            <person name="Pombert J.-F."/>
            <person name="Otis C."/>
            <person name="Turmel M."/>
            <person name="Lemieux C."/>
        </authorList>
    </citation>
    <scope>NUCLEOTIDE SEQUENCE [LARGE SCALE GENOMIC DNA]</scope>
    <source>
        <strain evidence="10 11">CCMP1205</strain>
    </source>
</reference>
<feature type="repeat" description="TPR" evidence="8">
    <location>
        <begin position="301"/>
        <end position="334"/>
    </location>
</feature>
<evidence type="ECO:0000256" key="1">
    <source>
        <dbReference type="ARBA" id="ARBA00004922"/>
    </source>
</evidence>
<feature type="repeat" description="TPR" evidence="8">
    <location>
        <begin position="530"/>
        <end position="563"/>
    </location>
</feature>
<dbReference type="GO" id="GO:0006493">
    <property type="term" value="P:protein O-linked glycosylation"/>
    <property type="evidence" value="ECO:0007669"/>
    <property type="project" value="InterPro"/>
</dbReference>
<dbReference type="InterPro" id="IPR029489">
    <property type="entry name" value="OGT/SEC/SPY_C"/>
</dbReference>
<dbReference type="Pfam" id="PF00515">
    <property type="entry name" value="TPR_1"/>
    <property type="match status" value="1"/>
</dbReference>
<evidence type="ECO:0000256" key="3">
    <source>
        <dbReference type="ARBA" id="ARBA00011970"/>
    </source>
</evidence>
<evidence type="ECO:0000259" key="9">
    <source>
        <dbReference type="Pfam" id="PF13844"/>
    </source>
</evidence>
<name>A0A5B8MJS6_9CHLO</name>
<dbReference type="SMART" id="SM00028">
    <property type="entry name" value="TPR"/>
    <property type="match status" value="10"/>
</dbReference>
<keyword evidence="11" id="KW-1185">Reference proteome</keyword>
<dbReference type="OrthoDB" id="421121at2759"/>
<dbReference type="FunFam" id="3.40.50.2000:FF:000070">
    <property type="entry name" value="probable UDP-N-acetylglucosamine--peptide N-acetylglucosaminyltransferase SEC"/>
    <property type="match status" value="1"/>
</dbReference>
<evidence type="ECO:0000313" key="10">
    <source>
        <dbReference type="EMBL" id="QDZ19640.1"/>
    </source>
</evidence>
<evidence type="ECO:0000313" key="11">
    <source>
        <dbReference type="Proteomes" id="UP000316726"/>
    </source>
</evidence>
<feature type="repeat" description="TPR" evidence="8">
    <location>
        <begin position="440"/>
        <end position="473"/>
    </location>
</feature>
<dbReference type="GO" id="GO:0097363">
    <property type="term" value="F:protein O-acetylglucosaminyltransferase activity"/>
    <property type="evidence" value="ECO:0007669"/>
    <property type="project" value="UniProtKB-EC"/>
</dbReference>
<dbReference type="Gene3D" id="3.40.50.2000">
    <property type="entry name" value="Glycogen Phosphorylase B"/>
    <property type="match status" value="1"/>
</dbReference>
<dbReference type="Proteomes" id="UP000316726">
    <property type="component" value="Chromosome 3"/>
</dbReference>
<dbReference type="InterPro" id="IPR037919">
    <property type="entry name" value="OGT"/>
</dbReference>
<dbReference type="Pfam" id="PF13414">
    <property type="entry name" value="TPR_11"/>
    <property type="match status" value="1"/>
</dbReference>
<dbReference type="PANTHER" id="PTHR44366:SF1">
    <property type="entry name" value="UDP-N-ACETYLGLUCOSAMINE--PEPTIDE N-ACETYLGLUCOSAMINYLTRANSFERASE 110 KDA SUBUNIT"/>
    <property type="match status" value="1"/>
</dbReference>
<keyword evidence="7 8" id="KW-0802">TPR repeat</keyword>
<dbReference type="Gene3D" id="3.40.50.11380">
    <property type="match status" value="1"/>
</dbReference>
<dbReference type="UniPathway" id="UPA00378"/>
<feature type="repeat" description="TPR" evidence="8">
    <location>
        <begin position="267"/>
        <end position="300"/>
    </location>
</feature>
<dbReference type="InterPro" id="IPR019734">
    <property type="entry name" value="TPR_rpt"/>
</dbReference>
<feature type="repeat" description="TPR" evidence="8">
    <location>
        <begin position="372"/>
        <end position="405"/>
    </location>
</feature>
<dbReference type="STRING" id="1764295.A0A5B8MJS6"/>
<organism evidence="10 11">
    <name type="scientific">Chloropicon primus</name>
    <dbReference type="NCBI Taxonomy" id="1764295"/>
    <lineage>
        <taxon>Eukaryota</taxon>
        <taxon>Viridiplantae</taxon>
        <taxon>Chlorophyta</taxon>
        <taxon>Chloropicophyceae</taxon>
        <taxon>Chloropicales</taxon>
        <taxon>Chloropicaceae</taxon>
        <taxon>Chloropicon</taxon>
    </lineage>
</organism>
<sequence>METLQQHNIRVVHHQQQHASLPGVGSPSVLMAPPPLLPHQPILVDGQVVYPNGTTVAAAAHYEVLPSESDVVSAHVQRQQGSQYPSTSYLAPPAYTSTLPSASRYGHVLRFSSCPLSLKPHYGVRYFDRIDSLQLSAAELMSVPLQKRQLQRYEVPIDQIAGQQLGGDDYETSVVASMIMSERSLLQLRKQQSSATFKVNTLLAAAHQFYKSGDFGNALAYCNSAHLTQPQRTDVLLLLSAVHFQLKSYDQCIACSRRAIALKPDMAEAHSNLANALQKSGDLDLAAAHYRSAIHLKPSFTDSYNNLASLLVQKGQVAQAIQCYNLALNINPSLYVVCSNLGDLWRTTRGSNGRQMAEYYYLQAIQYNRQYAPAWIGLAELWKEQREYARAISCYKTILEFQPGSAETYSGLGLCYTELKNLSEAERCYLQVVKMYRQNAVALANLAGVYYEQGRLDLAIQTYKEAIKIDPNFAEVYNNLSNAFREAGFLEDAVTCYMTCIRIQCGLAPNANIYRALPPLFSVTAVQRLCVVYNNLGGVLKLQGRVQEAIACFQQVRTLQPDSPEARTNLASAYKDCGKHDYAIVEYRHALHLRNDLPDAFANYVHSMQCICDWTDRNDLFLNLEKQVQYSFKADTLPPVQPFHAMAYPFTDEMALGISRAYARHCEIIARSFNVGGLPHPEQRPLADGERLRIGYVSSDFGNHPLSHLMGSVFGMHDKSKFEIFCYALSPDDRSEWRTKISAEVEHFVDVSNWNAAGIARRMSQDGIMIAVNLNGYTKGAKNEIFALKPAPIQCSYMGFPATTGADFLQYLITDKIVAPAELHHCYSENLALMPNCYFANDYKQSHMDVVRGENMPTRAEVGLPEDKIVYSCSNQLYKYDPRTFETWCNVLKRVPDSVLWLLRFPPEGEMNIRAEAAKQGIEEDRIIFTNVVHKDLHIKRSGLADVFLDTPLCNAHTTGCDVLWSGCPMVTLPLSRMASRVAASLVYSVGCPELIARDRADYEEIAVALGTDHEYRLGLRRKLKEARMTSSLFDTEAWVKDFEKVFEKMWDLHAAKETPRTFEVAEEEG</sequence>
<dbReference type="Gene3D" id="1.25.40.10">
    <property type="entry name" value="Tetratricopeptide repeat domain"/>
    <property type="match status" value="4"/>
</dbReference>
<evidence type="ECO:0000256" key="8">
    <source>
        <dbReference type="PROSITE-ProRule" id="PRU00339"/>
    </source>
</evidence>
<dbReference type="EMBL" id="CP031036">
    <property type="protein sequence ID" value="QDZ19640.1"/>
    <property type="molecule type" value="Genomic_DNA"/>
</dbReference>
<keyword evidence="5 10" id="KW-0808">Transferase</keyword>
<feature type="domain" description="O-GlcNAc transferase C-terminal" evidence="9">
    <location>
        <begin position="856"/>
        <end position="1042"/>
    </location>
</feature>
<keyword evidence="6" id="KW-0677">Repeat</keyword>
<feature type="domain" description="O-GlcNAc transferase C-terminal" evidence="9">
    <location>
        <begin position="611"/>
        <end position="846"/>
    </location>
</feature>
<dbReference type="PROSITE" id="PS50005">
    <property type="entry name" value="TPR"/>
    <property type="match status" value="6"/>
</dbReference>
<dbReference type="Pfam" id="PF13181">
    <property type="entry name" value="TPR_8"/>
    <property type="match status" value="3"/>
</dbReference>
<evidence type="ECO:0000256" key="6">
    <source>
        <dbReference type="ARBA" id="ARBA00022737"/>
    </source>
</evidence>
<protein>
    <recommendedName>
        <fullName evidence="3">protein O-GlcNAc transferase</fullName>
        <ecNumber evidence="3">2.4.1.255</ecNumber>
    </recommendedName>
</protein>
<evidence type="ECO:0000256" key="7">
    <source>
        <dbReference type="ARBA" id="ARBA00022803"/>
    </source>
</evidence>
<dbReference type="InterPro" id="IPR011990">
    <property type="entry name" value="TPR-like_helical_dom_sf"/>
</dbReference>
<proteinExistence type="inferred from homology"/>
<dbReference type="Pfam" id="PF13844">
    <property type="entry name" value="Glyco_transf_41"/>
    <property type="match status" value="2"/>
</dbReference>
<comment type="pathway">
    <text evidence="1">Protein modification; protein glycosylation.</text>
</comment>
<dbReference type="AlphaFoldDB" id="A0A5B8MJS6"/>
<dbReference type="PANTHER" id="PTHR44366">
    <property type="entry name" value="UDP-N-ACETYLGLUCOSAMINE--PEPTIDE N-ACETYLGLUCOSAMINYLTRANSFERASE 110 KDA SUBUNIT"/>
    <property type="match status" value="1"/>
</dbReference>
<gene>
    <name evidence="10" type="ORF">A3770_03p21580</name>
</gene>
<keyword evidence="4" id="KW-0328">Glycosyltransferase</keyword>
<dbReference type="PROSITE" id="PS50293">
    <property type="entry name" value="TPR_REGION"/>
    <property type="match status" value="1"/>
</dbReference>
<evidence type="ECO:0000256" key="5">
    <source>
        <dbReference type="ARBA" id="ARBA00022679"/>
    </source>
</evidence>
<feature type="repeat" description="TPR" evidence="8">
    <location>
        <begin position="406"/>
        <end position="439"/>
    </location>
</feature>
<dbReference type="SUPFAM" id="SSF48452">
    <property type="entry name" value="TPR-like"/>
    <property type="match status" value="2"/>
</dbReference>
<evidence type="ECO:0000256" key="4">
    <source>
        <dbReference type="ARBA" id="ARBA00022676"/>
    </source>
</evidence>
<dbReference type="EC" id="2.4.1.255" evidence="3"/>